<dbReference type="CDD" id="cd01085">
    <property type="entry name" value="APP"/>
    <property type="match status" value="2"/>
</dbReference>
<feature type="domain" description="Creatinase N-terminal" evidence="7">
    <location>
        <begin position="93"/>
        <end position="223"/>
    </location>
</feature>
<feature type="transmembrane region" description="Helical" evidence="5">
    <location>
        <begin position="1425"/>
        <end position="1445"/>
    </location>
</feature>
<evidence type="ECO:0000313" key="10">
    <source>
        <dbReference type="Proteomes" id="UP001292094"/>
    </source>
</evidence>
<dbReference type="Gene3D" id="3.90.230.10">
    <property type="entry name" value="Creatinase/methionine aminopeptidase superfamily"/>
    <property type="match status" value="2"/>
</dbReference>
<evidence type="ECO:0000256" key="1">
    <source>
        <dbReference type="ARBA" id="ARBA00008766"/>
    </source>
</evidence>
<dbReference type="InterPro" id="IPR029149">
    <property type="entry name" value="Creatin/AminoP/Spt16_N"/>
</dbReference>
<dbReference type="Pfam" id="PF00557">
    <property type="entry name" value="Peptidase_M24"/>
    <property type="match status" value="2"/>
</dbReference>
<feature type="domain" description="Peptidase M24" evidence="6">
    <location>
        <begin position="1082"/>
        <end position="1296"/>
    </location>
</feature>
<name>A0AAE1U0H8_9EUCA</name>
<dbReference type="GO" id="GO:0005737">
    <property type="term" value="C:cytoplasm"/>
    <property type="evidence" value="ECO:0007669"/>
    <property type="project" value="UniProtKB-ARBA"/>
</dbReference>
<dbReference type="InterPro" id="IPR032416">
    <property type="entry name" value="Peptidase_M24_C"/>
</dbReference>
<dbReference type="SUPFAM" id="SSF53092">
    <property type="entry name" value="Creatinase/prolidase N-terminal domain"/>
    <property type="match status" value="2"/>
</dbReference>
<proteinExistence type="inferred from homology"/>
<feature type="domain" description="Peptidase M24 C-terminal" evidence="8">
    <location>
        <begin position="1302"/>
        <end position="1366"/>
    </location>
</feature>
<keyword evidence="5" id="KW-1133">Transmembrane helix</keyword>
<feature type="domain" description="Peptidase M24" evidence="6">
    <location>
        <begin position="417"/>
        <end position="641"/>
    </location>
</feature>
<feature type="domain" description="Creatinase N-terminal" evidence="7">
    <location>
        <begin position="766"/>
        <end position="899"/>
    </location>
</feature>
<feature type="region of interest" description="Disordered" evidence="4">
    <location>
        <begin position="1381"/>
        <end position="1415"/>
    </location>
</feature>
<dbReference type="PANTHER" id="PTHR43763:SF6">
    <property type="entry name" value="XAA-PRO AMINOPEPTIDASE 1"/>
    <property type="match status" value="1"/>
</dbReference>
<evidence type="ECO:0000256" key="4">
    <source>
        <dbReference type="SAM" id="MobiDB-lite"/>
    </source>
</evidence>
<dbReference type="FunFam" id="3.40.350.10:FF:000003">
    <property type="entry name" value="Xaa-pro aminopeptidase P"/>
    <property type="match status" value="2"/>
</dbReference>
<evidence type="ECO:0000259" key="6">
    <source>
        <dbReference type="Pfam" id="PF00557"/>
    </source>
</evidence>
<dbReference type="InterPro" id="IPR000587">
    <property type="entry name" value="Creatinase_N"/>
</dbReference>
<comment type="caution">
    <text evidence="9">The sequence shown here is derived from an EMBL/GenBank/DDBJ whole genome shotgun (WGS) entry which is preliminary data.</text>
</comment>
<accession>A0AAE1U0H8</accession>
<dbReference type="PANTHER" id="PTHR43763">
    <property type="entry name" value="XAA-PRO AMINOPEPTIDASE 1"/>
    <property type="match status" value="1"/>
</dbReference>
<dbReference type="InterPro" id="IPR000994">
    <property type="entry name" value="Pept_M24"/>
</dbReference>
<keyword evidence="2" id="KW-0479">Metal-binding</keyword>
<protein>
    <submittedName>
        <fullName evidence="9">Uncharacterized protein</fullName>
    </submittedName>
</protein>
<evidence type="ECO:0000256" key="3">
    <source>
        <dbReference type="ARBA" id="ARBA00022801"/>
    </source>
</evidence>
<dbReference type="Pfam" id="PF16188">
    <property type="entry name" value="Peptidase_M24_C"/>
    <property type="match status" value="2"/>
</dbReference>
<comment type="similarity">
    <text evidence="1">Belongs to the peptidase M24B family.</text>
</comment>
<dbReference type="Pfam" id="PF01321">
    <property type="entry name" value="Creatinase_N"/>
    <property type="match status" value="2"/>
</dbReference>
<dbReference type="InterPro" id="IPR036005">
    <property type="entry name" value="Creatinase/aminopeptidase-like"/>
</dbReference>
<gene>
    <name evidence="9" type="ORF">Pmani_026085</name>
</gene>
<evidence type="ECO:0000259" key="7">
    <source>
        <dbReference type="Pfam" id="PF01321"/>
    </source>
</evidence>
<dbReference type="Gene3D" id="3.40.350.10">
    <property type="entry name" value="Creatinase/prolidase N-terminal domain"/>
    <property type="match status" value="4"/>
</dbReference>
<dbReference type="InterPro" id="IPR050422">
    <property type="entry name" value="X-Pro_aminopeptidase_P"/>
</dbReference>
<evidence type="ECO:0000259" key="8">
    <source>
        <dbReference type="Pfam" id="PF16188"/>
    </source>
</evidence>
<keyword evidence="3" id="KW-0378">Hydrolase</keyword>
<dbReference type="InterPro" id="IPR033740">
    <property type="entry name" value="Pept_M24B"/>
</dbReference>
<organism evidence="9 10">
    <name type="scientific">Petrolisthes manimaculis</name>
    <dbReference type="NCBI Taxonomy" id="1843537"/>
    <lineage>
        <taxon>Eukaryota</taxon>
        <taxon>Metazoa</taxon>
        <taxon>Ecdysozoa</taxon>
        <taxon>Arthropoda</taxon>
        <taxon>Crustacea</taxon>
        <taxon>Multicrustacea</taxon>
        <taxon>Malacostraca</taxon>
        <taxon>Eumalacostraca</taxon>
        <taxon>Eucarida</taxon>
        <taxon>Decapoda</taxon>
        <taxon>Pleocyemata</taxon>
        <taxon>Anomura</taxon>
        <taxon>Galatheoidea</taxon>
        <taxon>Porcellanidae</taxon>
        <taxon>Petrolisthes</taxon>
    </lineage>
</organism>
<dbReference type="EMBL" id="JAWZYT010002824">
    <property type="protein sequence ID" value="KAK4301819.1"/>
    <property type="molecule type" value="Genomic_DNA"/>
</dbReference>
<feature type="domain" description="Peptidase M24 C-terminal" evidence="8">
    <location>
        <begin position="653"/>
        <end position="716"/>
    </location>
</feature>
<reference evidence="9" key="1">
    <citation type="submission" date="2023-11" db="EMBL/GenBank/DDBJ databases">
        <title>Genome assemblies of two species of porcelain crab, Petrolisthes cinctipes and Petrolisthes manimaculis (Anomura: Porcellanidae).</title>
        <authorList>
            <person name="Angst P."/>
        </authorList>
    </citation>
    <scope>NUCLEOTIDE SEQUENCE</scope>
    <source>
        <strain evidence="9">PB745_02</strain>
        <tissue evidence="9">Gill</tissue>
    </source>
</reference>
<evidence type="ECO:0000313" key="9">
    <source>
        <dbReference type="EMBL" id="KAK4301819.1"/>
    </source>
</evidence>
<dbReference type="GO" id="GO:0070006">
    <property type="term" value="F:metalloaminopeptidase activity"/>
    <property type="evidence" value="ECO:0007669"/>
    <property type="project" value="InterPro"/>
</dbReference>
<sequence>MSLYSDTNLTRPITASRRLSQPITSTHTLQAPPIKTRVGRCCHVPGAGWWQDADEGLGHQGKIRVTREVTLEERLNCGPDDTQPPNRVNTTHRVARLREEMVNKGLDAYLIPTDDEHQSEYVAPRDERRRYLSGFSGSAGMAVVTAAQQALWTDGRYFLQADQQLHCDWLLMKQKNTGVPKMVEWLRQNLVEGSKVGADPRLIGAETWMSYAEDLAKANIQLVAEETNLVDLVWPEDERSPESDSPIFIHELAYAGKKWEDKVAEVRAEMIKAGADLLVVTALDEVAWLFNLRGNDIPYNPVFKSYVIITRNGVDLYIPSNKITPAVDLHLHINHCDGQECVTINEYNSVLNRLRALKISNDVKKVMMGGKYSYSGGASYAVYSAVPEELRLKVTSPVLLMKARKNQVESQGMVNSHIRDAVALCDFLAYLEYEVKDGRYWSELSASEKLKEYRAQQRDFMGISFTTISAFGPNGAVIHYQPTRETNLQITNQSLYLLDSGGQYKDGTTDVTRTLHYGQPTPFQVEAYTRVLKGAVDLAALIFPQGTGDTDVDIIARRYLYEAGLDYRHGTGHGIGHFLNVHEAPIQVRIYGSEEHEFEVGHYFSDASDKTYHIGFYGSHEPGYYKDNEFGIRLENILTVVEKETKYQFDKQSLGFDPITLVPFEPILINASMLSAEQCHWINKYHTRVREVVGSELVEQNRTRGYEWVQAKTEPLPCPDTRHVNSAGVSRWRRSAVEKNVTLEERSHCDVNATQPDIRVNTSTQVEGLRQEMLSRNLAAYIIPISGEQYGYTLEAERRLQYMTGFTGSAGMAVVTDTQQALWTDGRYFLQGDSELDCDWLLMKKGQDGVPTMTEWLRSTLSGGVRVGADPRLLAADTWKTFAEDLAKSEMVMVAEETNLVDLVWPTERPPYPQQPIYIHDLQFAGKKWEKKVAEVRSEMIKAGADLLVVTAMDEVAWLLNLRGSDVPTTPVFRGYVVVSRGEVELFLPSNKITAAVDLHLNINQCGDQECVVISPYSTILDRLRALKVNANITKVLLGSKYSYSGGASYAVYSAVPEEKREVAVSPVLLMKARKSEVEAQGMKNAHLRDAVAVCDFLAFMEREITSGQSWDEIEAAAKLSELREQQKHYTGPSFTTISAFGPNGAVIHYRPRPDTNLEITKDSLYLVDSGGQYKDGTTDVTRTMHYGQPTPMQVEAYTRVLMGAIDLATLVFPQGTGDTDVDIVARSPLYEAGLDYRHGTGHGIGHFLGVHEAPTQVRIYSKEEHELEVSQFFSDEPGYYQDGEWGIRLETILTVVPTQTKFLGFEAVTLVPFEAKLIDLSLLSDKQCEWLNKYHARVLDIVGPVLVSQGRQQAYDWLVNKTEPLRCPGHSTTPVAVAPITSTSTQKTAEKTQTPYASGSTARQQSISRHANPPVSSTTKVLSAGAHVASSSFCLLVLSITLLVGNLRWR</sequence>
<evidence type="ECO:0000256" key="5">
    <source>
        <dbReference type="SAM" id="Phobius"/>
    </source>
</evidence>
<evidence type="ECO:0000256" key="2">
    <source>
        <dbReference type="ARBA" id="ARBA00022723"/>
    </source>
</evidence>
<dbReference type="Proteomes" id="UP001292094">
    <property type="component" value="Unassembled WGS sequence"/>
</dbReference>
<keyword evidence="5" id="KW-0472">Membrane</keyword>
<dbReference type="SUPFAM" id="SSF55920">
    <property type="entry name" value="Creatinase/aminopeptidase"/>
    <property type="match status" value="2"/>
</dbReference>
<dbReference type="GO" id="GO:0046872">
    <property type="term" value="F:metal ion binding"/>
    <property type="evidence" value="ECO:0007669"/>
    <property type="project" value="UniProtKB-KW"/>
</dbReference>
<dbReference type="Pfam" id="PF16189">
    <property type="entry name" value="Creatinase_N_2"/>
    <property type="match status" value="2"/>
</dbReference>
<dbReference type="FunFam" id="3.90.230.10:FF:000009">
    <property type="entry name" value="xaa-Pro aminopeptidase 2"/>
    <property type="match status" value="2"/>
</dbReference>
<keyword evidence="10" id="KW-1185">Reference proteome</keyword>
<keyword evidence="5" id="KW-0812">Transmembrane</keyword>